<dbReference type="Proteomes" id="UP000318815">
    <property type="component" value="Unassembled WGS sequence"/>
</dbReference>
<keyword evidence="1" id="KW-1133">Transmembrane helix</keyword>
<dbReference type="EMBL" id="VOHS01000007">
    <property type="protein sequence ID" value="TWW00689.1"/>
    <property type="molecule type" value="Genomic_DNA"/>
</dbReference>
<feature type="transmembrane region" description="Helical" evidence="1">
    <location>
        <begin position="166"/>
        <end position="188"/>
    </location>
</feature>
<dbReference type="OrthoDB" id="1523880at2"/>
<keyword evidence="1" id="KW-0472">Membrane</keyword>
<protein>
    <submittedName>
        <fullName evidence="2">Uncharacterized protein</fullName>
    </submittedName>
</protein>
<feature type="transmembrane region" description="Helical" evidence="1">
    <location>
        <begin position="42"/>
        <end position="65"/>
    </location>
</feature>
<dbReference type="RefSeq" id="WP_146304854.1">
    <property type="nucleotide sequence ID" value="NZ_VOHS01000007.1"/>
</dbReference>
<keyword evidence="1" id="KW-0812">Transmembrane</keyword>
<gene>
    <name evidence="2" type="ORF">FEF09_09305</name>
</gene>
<reference evidence="2 3" key="1">
    <citation type="submission" date="2019-08" db="EMBL/GenBank/DDBJ databases">
        <title>Whole genome sequencing of chitin degrading bacteria Chitinophaga pinensis YS16.</title>
        <authorList>
            <person name="Singh R.P."/>
            <person name="Manchanda G."/>
            <person name="Maurya I.K."/>
            <person name="Joshi N.K."/>
            <person name="Srivastava A.K."/>
        </authorList>
    </citation>
    <scope>NUCLEOTIDE SEQUENCE [LARGE SCALE GENOMIC DNA]</scope>
    <source>
        <strain evidence="2 3">YS-16</strain>
    </source>
</reference>
<organism evidence="2 3">
    <name type="scientific">Chitinophaga pinensis</name>
    <dbReference type="NCBI Taxonomy" id="79329"/>
    <lineage>
        <taxon>Bacteria</taxon>
        <taxon>Pseudomonadati</taxon>
        <taxon>Bacteroidota</taxon>
        <taxon>Chitinophagia</taxon>
        <taxon>Chitinophagales</taxon>
        <taxon>Chitinophagaceae</taxon>
        <taxon>Chitinophaga</taxon>
    </lineage>
</organism>
<dbReference type="AlphaFoldDB" id="A0A5C6LYH6"/>
<name>A0A5C6LYH6_9BACT</name>
<feature type="transmembrane region" description="Helical" evidence="1">
    <location>
        <begin position="229"/>
        <end position="248"/>
    </location>
</feature>
<accession>A0A5C6LYH6</accession>
<evidence type="ECO:0000313" key="3">
    <source>
        <dbReference type="Proteomes" id="UP000318815"/>
    </source>
</evidence>
<keyword evidence="3" id="KW-1185">Reference proteome</keyword>
<proteinExistence type="predicted"/>
<evidence type="ECO:0000313" key="2">
    <source>
        <dbReference type="EMBL" id="TWW00689.1"/>
    </source>
</evidence>
<evidence type="ECO:0000256" key="1">
    <source>
        <dbReference type="SAM" id="Phobius"/>
    </source>
</evidence>
<feature type="transmembrane region" description="Helical" evidence="1">
    <location>
        <begin position="12"/>
        <end position="30"/>
    </location>
</feature>
<comment type="caution">
    <text evidence="2">The sequence shown here is derived from an EMBL/GenBank/DDBJ whole genome shotgun (WGS) entry which is preliminary data.</text>
</comment>
<feature type="transmembrane region" description="Helical" evidence="1">
    <location>
        <begin position="85"/>
        <end position="108"/>
    </location>
</feature>
<sequence length="255" mass="29718">MRKHFQDNFRLYGMSVIVLTVLLLILLLVSSTDNFSIKASGLMPLFFIGMYATGLIFTSLCFSELGNKQQGIDYLLFPASHMEKFISTLLVTTVGFLLFYHVAFYLAYQTMDLIIYTRKHVHIVNDLKTFTADMPWQYFYVVWFVAQAFMLLGAVYFQKYSFIKTIFLLAVFLFCLYLLNTVFVMLFFGKTLDEWYSHFPFIVVQIQKGATSIGEIHDVLVIPETLQKIFIFTATYLLPPMLWTLAYARLRDKEI</sequence>
<feature type="transmembrane region" description="Helical" evidence="1">
    <location>
        <begin position="138"/>
        <end position="157"/>
    </location>
</feature>